<keyword evidence="2 4" id="KW-0547">Nucleotide-binding</keyword>
<evidence type="ECO:0000259" key="5">
    <source>
        <dbReference type="PROSITE" id="PS50975"/>
    </source>
</evidence>
<dbReference type="InterPro" id="IPR005479">
    <property type="entry name" value="CPAse_ATP-bd"/>
</dbReference>
<dbReference type="PANTHER" id="PTHR43585">
    <property type="entry name" value="FUMIPYRROLE BIOSYNTHESIS PROTEIN C"/>
    <property type="match status" value="1"/>
</dbReference>
<dbReference type="Proteomes" id="UP001597018">
    <property type="component" value="Unassembled WGS sequence"/>
</dbReference>
<name>A0ABW3FUH8_9PSEU</name>
<dbReference type="RefSeq" id="WP_263248348.1">
    <property type="nucleotide sequence ID" value="NZ_BAABLT010000026.1"/>
</dbReference>
<keyword evidence="3 4" id="KW-0067">ATP-binding</keyword>
<evidence type="ECO:0000313" key="7">
    <source>
        <dbReference type="Proteomes" id="UP001597018"/>
    </source>
</evidence>
<comment type="caution">
    <text evidence="6">The sequence shown here is derived from an EMBL/GenBank/DDBJ whole genome shotgun (WGS) entry which is preliminary data.</text>
</comment>
<evidence type="ECO:0000313" key="6">
    <source>
        <dbReference type="EMBL" id="MFD0922021.1"/>
    </source>
</evidence>
<keyword evidence="7" id="KW-1185">Reference proteome</keyword>
<dbReference type="PROSITE" id="PS50975">
    <property type="entry name" value="ATP_GRASP"/>
    <property type="match status" value="1"/>
</dbReference>
<sequence length="425" mass="47263">MTGRTANVFVLGLDDRNLGLLRSLRHAPEYRFHRLLTRAELMHGEVDLPRLVDAAERELADFTGAVDAIVGYWDFPVSSMVPLLCERRGLPSPGLRAVVTCEHKYWSRLEQQRVTDAHPAFALVDLDATGPPPGVGFPMWLKPVKSYSSALAFRVGTPEEFDRAVADIREGVGAVASAFDFLLSLVDVPPEVAEAGGRSCLAEEAVAGRQITAEGYCHRGEPEVYGLVDSVCYPDSPSFLRYQYPSALPAGVDERIGDIATRVIRRIGLRDCTFDIEFFWDDEHDVLNVLEINPRLSQSHAPLFDFVDGTPHHECMVRLALGERPDMPHRRGPHRVAAKWFLRTFTDAVVRGVPAEADIARVEREVPGAIVDVVAEPGRRLSDLPGQDSYSYELAAVYLGGRDEEDLTAKYRRCVELLPFDLEAR</sequence>
<gene>
    <name evidence="6" type="ORF">ACFQ16_19935</name>
</gene>
<organism evidence="6 7">
    <name type="scientific">Saccharopolyspora rosea</name>
    <dbReference type="NCBI Taxonomy" id="524884"/>
    <lineage>
        <taxon>Bacteria</taxon>
        <taxon>Bacillati</taxon>
        <taxon>Actinomycetota</taxon>
        <taxon>Actinomycetes</taxon>
        <taxon>Pseudonocardiales</taxon>
        <taxon>Pseudonocardiaceae</taxon>
        <taxon>Saccharopolyspora</taxon>
    </lineage>
</organism>
<protein>
    <submittedName>
        <fullName evidence="6">Acetyl-CoA carboxylase biotin carboxylase subunit family protein</fullName>
    </submittedName>
</protein>
<dbReference type="SUPFAM" id="SSF56059">
    <property type="entry name" value="Glutathione synthetase ATP-binding domain-like"/>
    <property type="match status" value="1"/>
</dbReference>
<dbReference type="PROSITE" id="PS00867">
    <property type="entry name" value="CPSASE_2"/>
    <property type="match status" value="1"/>
</dbReference>
<dbReference type="Pfam" id="PF13535">
    <property type="entry name" value="ATP-grasp_4"/>
    <property type="match status" value="1"/>
</dbReference>
<dbReference type="InterPro" id="IPR011761">
    <property type="entry name" value="ATP-grasp"/>
</dbReference>
<dbReference type="PANTHER" id="PTHR43585:SF2">
    <property type="entry name" value="ATP-GRASP ENZYME FSQD"/>
    <property type="match status" value="1"/>
</dbReference>
<feature type="domain" description="ATP-grasp" evidence="5">
    <location>
        <begin position="82"/>
        <end position="321"/>
    </location>
</feature>
<dbReference type="EMBL" id="JBHTIW010000017">
    <property type="protein sequence ID" value="MFD0922021.1"/>
    <property type="molecule type" value="Genomic_DNA"/>
</dbReference>
<accession>A0ABW3FUH8</accession>
<evidence type="ECO:0000256" key="4">
    <source>
        <dbReference type="PROSITE-ProRule" id="PRU00409"/>
    </source>
</evidence>
<evidence type="ECO:0000256" key="3">
    <source>
        <dbReference type="ARBA" id="ARBA00022840"/>
    </source>
</evidence>
<dbReference type="Gene3D" id="3.30.470.20">
    <property type="entry name" value="ATP-grasp fold, B domain"/>
    <property type="match status" value="1"/>
</dbReference>
<keyword evidence="1" id="KW-0436">Ligase</keyword>
<evidence type="ECO:0000256" key="1">
    <source>
        <dbReference type="ARBA" id="ARBA00022598"/>
    </source>
</evidence>
<reference evidence="7" key="1">
    <citation type="journal article" date="2019" name="Int. J. Syst. Evol. Microbiol.">
        <title>The Global Catalogue of Microorganisms (GCM) 10K type strain sequencing project: providing services to taxonomists for standard genome sequencing and annotation.</title>
        <authorList>
            <consortium name="The Broad Institute Genomics Platform"/>
            <consortium name="The Broad Institute Genome Sequencing Center for Infectious Disease"/>
            <person name="Wu L."/>
            <person name="Ma J."/>
        </authorList>
    </citation>
    <scope>NUCLEOTIDE SEQUENCE [LARGE SCALE GENOMIC DNA]</scope>
    <source>
        <strain evidence="7">CCUG 56401</strain>
    </source>
</reference>
<proteinExistence type="predicted"/>
<evidence type="ECO:0000256" key="2">
    <source>
        <dbReference type="ARBA" id="ARBA00022741"/>
    </source>
</evidence>
<dbReference type="InterPro" id="IPR052032">
    <property type="entry name" value="ATP-dep_AA_Ligase"/>
</dbReference>